<dbReference type="EMBL" id="JAACFV010000150">
    <property type="protein sequence ID" value="KAF7504082.1"/>
    <property type="molecule type" value="Genomic_DNA"/>
</dbReference>
<sequence>MAAASTLQANYNDAEPTLCRQCQAFDIQAFSRNTGPWRGYRISDIADSAASGCPFCSYLACGLDDTGIRVYTKKRDKRSKARWVHFRILRAVKDSDSQLRLDSTGLNITRLQVYSWSGVDYGPTSEKPLLEFHVIADLGDPASISGDVVGRYGTRNTSSHKLIDTINS</sequence>
<proteinExistence type="predicted"/>
<evidence type="ECO:0000313" key="1">
    <source>
        <dbReference type="EMBL" id="KAF7504082.1"/>
    </source>
</evidence>
<comment type="caution">
    <text evidence="1">The sequence shown here is derived from an EMBL/GenBank/DDBJ whole genome shotgun (WGS) entry which is preliminary data.</text>
</comment>
<reference evidence="1" key="1">
    <citation type="submission" date="2020-02" db="EMBL/GenBank/DDBJ databases">
        <authorList>
            <person name="Palmer J.M."/>
        </authorList>
    </citation>
    <scope>NUCLEOTIDE SEQUENCE</scope>
    <source>
        <strain evidence="1">EPUS1.4</strain>
        <tissue evidence="1">Thallus</tissue>
    </source>
</reference>
<dbReference type="Proteomes" id="UP000606974">
    <property type="component" value="Unassembled WGS sequence"/>
</dbReference>
<evidence type="ECO:0008006" key="3">
    <source>
        <dbReference type="Google" id="ProtNLM"/>
    </source>
</evidence>
<evidence type="ECO:0000313" key="2">
    <source>
        <dbReference type="Proteomes" id="UP000606974"/>
    </source>
</evidence>
<dbReference type="AlphaFoldDB" id="A0A8H7ABF6"/>
<protein>
    <recommendedName>
        <fullName evidence="3">Heterokaryon incompatibility domain-containing protein</fullName>
    </recommendedName>
</protein>
<name>A0A8H7ABF6_9EURO</name>
<organism evidence="1 2">
    <name type="scientific">Endocarpon pusillum</name>
    <dbReference type="NCBI Taxonomy" id="364733"/>
    <lineage>
        <taxon>Eukaryota</taxon>
        <taxon>Fungi</taxon>
        <taxon>Dikarya</taxon>
        <taxon>Ascomycota</taxon>
        <taxon>Pezizomycotina</taxon>
        <taxon>Eurotiomycetes</taxon>
        <taxon>Chaetothyriomycetidae</taxon>
        <taxon>Verrucariales</taxon>
        <taxon>Verrucariaceae</taxon>
        <taxon>Endocarpon</taxon>
    </lineage>
</organism>
<accession>A0A8H7ABF6</accession>
<keyword evidence="2" id="KW-1185">Reference proteome</keyword>
<dbReference type="OrthoDB" id="4161196at2759"/>
<gene>
    <name evidence="1" type="ORF">GJ744_002847</name>
</gene>